<keyword evidence="6 7" id="KW-0961">Cell wall biogenesis/degradation</keyword>
<dbReference type="Gene3D" id="3.30.1490.480">
    <property type="entry name" value="Endolytic murein transglycosylase"/>
    <property type="match status" value="1"/>
</dbReference>
<organism evidence="8 9">
    <name type="scientific">Sedimenticola thiotaurini</name>
    <dbReference type="NCBI Taxonomy" id="1543721"/>
    <lineage>
        <taxon>Bacteria</taxon>
        <taxon>Pseudomonadati</taxon>
        <taxon>Pseudomonadota</taxon>
        <taxon>Gammaproteobacteria</taxon>
        <taxon>Chromatiales</taxon>
        <taxon>Sedimenticolaceae</taxon>
        <taxon>Sedimenticola</taxon>
    </lineage>
</organism>
<dbReference type="KEGG" id="seds:AAY24_03795"/>
<evidence type="ECO:0000256" key="4">
    <source>
        <dbReference type="ARBA" id="ARBA00023136"/>
    </source>
</evidence>
<evidence type="ECO:0000313" key="9">
    <source>
        <dbReference type="Proteomes" id="UP000034410"/>
    </source>
</evidence>
<evidence type="ECO:0000256" key="1">
    <source>
        <dbReference type="ARBA" id="ARBA00022475"/>
    </source>
</evidence>
<evidence type="ECO:0000256" key="6">
    <source>
        <dbReference type="ARBA" id="ARBA00023316"/>
    </source>
</evidence>
<dbReference type="CDD" id="cd08010">
    <property type="entry name" value="MltG_like"/>
    <property type="match status" value="1"/>
</dbReference>
<evidence type="ECO:0000256" key="3">
    <source>
        <dbReference type="ARBA" id="ARBA00022989"/>
    </source>
</evidence>
<dbReference type="RefSeq" id="WP_046858563.1">
    <property type="nucleotide sequence ID" value="NZ_CP011412.1"/>
</dbReference>
<dbReference type="EMBL" id="CP011412">
    <property type="protein sequence ID" value="AKH19627.1"/>
    <property type="molecule type" value="Genomic_DNA"/>
</dbReference>
<dbReference type="Pfam" id="PF02618">
    <property type="entry name" value="YceG"/>
    <property type="match status" value="1"/>
</dbReference>
<dbReference type="GO" id="GO:0005886">
    <property type="term" value="C:plasma membrane"/>
    <property type="evidence" value="ECO:0007669"/>
    <property type="project" value="UniProtKB-UniRule"/>
</dbReference>
<comment type="catalytic activity">
    <reaction evidence="7">
        <text>a peptidoglycan chain = a peptidoglycan chain with N-acetyl-1,6-anhydromuramyl-[peptide] at the reducing end + a peptidoglycan chain with N-acetylglucosamine at the non-reducing end.</text>
        <dbReference type="EC" id="4.2.2.29"/>
    </reaction>
</comment>
<comment type="function">
    <text evidence="7">Functions as a peptidoglycan terminase that cleaves nascent peptidoglycan strands endolytically to terminate their elongation.</text>
</comment>
<keyword evidence="7" id="KW-0997">Cell inner membrane</keyword>
<keyword evidence="9" id="KW-1185">Reference proteome</keyword>
<accession>A0A0F7JVN5</accession>
<dbReference type="AlphaFoldDB" id="A0A0F7JVN5"/>
<feature type="site" description="Important for catalytic activity" evidence="7">
    <location>
        <position position="216"/>
    </location>
</feature>
<protein>
    <recommendedName>
        <fullName evidence="7">Endolytic murein transglycosylase</fullName>
        <ecNumber evidence="7">4.2.2.29</ecNumber>
    </recommendedName>
    <alternativeName>
        <fullName evidence="7">Peptidoglycan lytic transglycosylase</fullName>
    </alternativeName>
    <alternativeName>
        <fullName evidence="7">Peptidoglycan polymerization terminase</fullName>
    </alternativeName>
</protein>
<dbReference type="Gene3D" id="3.30.160.60">
    <property type="entry name" value="Classic Zinc Finger"/>
    <property type="match status" value="1"/>
</dbReference>
<keyword evidence="1 7" id="KW-1003">Cell membrane</keyword>
<evidence type="ECO:0000256" key="2">
    <source>
        <dbReference type="ARBA" id="ARBA00022692"/>
    </source>
</evidence>
<gene>
    <name evidence="7" type="primary">mltG</name>
    <name evidence="8" type="ORF">AAY24_03795</name>
</gene>
<dbReference type="GO" id="GO:0071555">
    <property type="term" value="P:cell wall organization"/>
    <property type="evidence" value="ECO:0007669"/>
    <property type="project" value="UniProtKB-KW"/>
</dbReference>
<dbReference type="NCBIfam" id="TIGR00247">
    <property type="entry name" value="endolytic transglycosylase MltG"/>
    <property type="match status" value="1"/>
</dbReference>
<keyword evidence="2 7" id="KW-0812">Transmembrane</keyword>
<keyword evidence="4 7" id="KW-0472">Membrane</keyword>
<comment type="similarity">
    <text evidence="7">Belongs to the transglycosylase MltG family.</text>
</comment>
<dbReference type="PANTHER" id="PTHR30518:SF2">
    <property type="entry name" value="ENDOLYTIC MUREIN TRANSGLYCOSYLASE"/>
    <property type="match status" value="1"/>
</dbReference>
<keyword evidence="5 7" id="KW-0456">Lyase</keyword>
<dbReference type="Proteomes" id="UP000034410">
    <property type="component" value="Chromosome"/>
</dbReference>
<keyword evidence="3 7" id="KW-1133">Transmembrane helix</keyword>
<dbReference type="HAMAP" id="MF_02065">
    <property type="entry name" value="MltG"/>
    <property type="match status" value="1"/>
</dbReference>
<dbReference type="InterPro" id="IPR003770">
    <property type="entry name" value="MLTG-like"/>
</dbReference>
<dbReference type="PATRIC" id="fig|1543721.4.peg.794"/>
<dbReference type="OrthoDB" id="9814591at2"/>
<name>A0A0F7JVN5_9GAMM</name>
<dbReference type="GO" id="GO:0008932">
    <property type="term" value="F:lytic endotransglycosylase activity"/>
    <property type="evidence" value="ECO:0007669"/>
    <property type="project" value="UniProtKB-UniRule"/>
</dbReference>
<dbReference type="GO" id="GO:0009252">
    <property type="term" value="P:peptidoglycan biosynthetic process"/>
    <property type="evidence" value="ECO:0007669"/>
    <property type="project" value="UniProtKB-UniRule"/>
</dbReference>
<evidence type="ECO:0000256" key="7">
    <source>
        <dbReference type="HAMAP-Rule" id="MF_02065"/>
    </source>
</evidence>
<dbReference type="PANTHER" id="PTHR30518">
    <property type="entry name" value="ENDOLYTIC MUREIN TRANSGLYCOSYLASE"/>
    <property type="match status" value="1"/>
</dbReference>
<reference evidence="8 9" key="1">
    <citation type="journal article" date="2015" name="Genome Announc.">
        <title>Complete Genome Sequence of Sedimenticola thiotaurini Strain SIP-G1, a Polyphosphate- and Polyhydroxyalkanoate-Accumulating Sulfur-Oxidizing Gammaproteobacterium Isolated from Salt Marsh Sediments.</title>
        <authorList>
            <person name="Flood B.E."/>
            <person name="Jones D.S."/>
            <person name="Bailey J.V."/>
        </authorList>
    </citation>
    <scope>NUCLEOTIDE SEQUENCE [LARGE SCALE GENOMIC DNA]</scope>
    <source>
        <strain evidence="8 9">SIP-G1</strain>
    </source>
</reference>
<evidence type="ECO:0000256" key="5">
    <source>
        <dbReference type="ARBA" id="ARBA00023239"/>
    </source>
</evidence>
<sequence>MLFRLLGILILTGSLALGWVLMSLDSFSNQPLQLPEAGIAYEIVPGSSLSAVAGDLQQRGYINSAFYFRLMARLEGQAGNIKAGEYHLNAGLTPRSLLTLLVSGQVVNHTLTLVEGWNFRQVLAAVAGHKALKHTLEGLSDEAIMTRLGSPDMHPEGRFLPDTYHFPKGTTDLDFLKRAKVAMEQLLEREWAAREEGLPLKTPDEALILASIVEKETGHAAERPEIAGVFIRRLRKGMRLQTDPTVIYGMGDDFDGNIRRSDLRRDTPYNTYVHRGLPPTPISMPGADALHAVLHPAKGNSLYFVAKGNGQHHFSSTLSEHNRAVRKYQLKR</sequence>
<evidence type="ECO:0000313" key="8">
    <source>
        <dbReference type="EMBL" id="AKH19627.1"/>
    </source>
</evidence>
<dbReference type="EC" id="4.2.2.29" evidence="7"/>
<proteinExistence type="inferred from homology"/>